<evidence type="ECO:0000313" key="3">
    <source>
        <dbReference type="Proteomes" id="UP001596056"/>
    </source>
</evidence>
<proteinExistence type="predicted"/>
<dbReference type="Proteomes" id="UP001596056">
    <property type="component" value="Unassembled WGS sequence"/>
</dbReference>
<comment type="caution">
    <text evidence="2">The sequence shown here is derived from an EMBL/GenBank/DDBJ whole genome shotgun (WGS) entry which is preliminary data.</text>
</comment>
<feature type="compositionally biased region" description="Basic and acidic residues" evidence="1">
    <location>
        <begin position="15"/>
        <end position="31"/>
    </location>
</feature>
<dbReference type="EMBL" id="JBHSNA010000005">
    <property type="protein sequence ID" value="MFC5566359.1"/>
    <property type="molecule type" value="Genomic_DNA"/>
</dbReference>
<feature type="region of interest" description="Disordered" evidence="1">
    <location>
        <begin position="14"/>
        <end position="49"/>
    </location>
</feature>
<protein>
    <recommendedName>
        <fullName evidence="4">Pilus assembly protein PilP</fullName>
    </recommendedName>
</protein>
<evidence type="ECO:0000256" key="1">
    <source>
        <dbReference type="SAM" id="MobiDB-lite"/>
    </source>
</evidence>
<keyword evidence="3" id="KW-1185">Reference proteome</keyword>
<evidence type="ECO:0008006" key="4">
    <source>
        <dbReference type="Google" id="ProtNLM"/>
    </source>
</evidence>
<reference evidence="3" key="1">
    <citation type="journal article" date="2019" name="Int. J. Syst. Evol. Microbiol.">
        <title>The Global Catalogue of Microorganisms (GCM) 10K type strain sequencing project: providing services to taxonomists for standard genome sequencing and annotation.</title>
        <authorList>
            <consortium name="The Broad Institute Genomics Platform"/>
            <consortium name="The Broad Institute Genome Sequencing Center for Infectious Disease"/>
            <person name="Wu L."/>
            <person name="Ma J."/>
        </authorList>
    </citation>
    <scope>NUCLEOTIDE SEQUENCE [LARGE SCALE GENOMIC DNA]</scope>
    <source>
        <strain evidence="3">KACC 11588</strain>
    </source>
</reference>
<name>A0ABW0SCJ4_9RHOB</name>
<dbReference type="RefSeq" id="WP_209839943.1">
    <property type="nucleotide sequence ID" value="NZ_JAGGJP010000006.1"/>
</dbReference>
<sequence length="122" mass="12949">MADTWDLLARLRPHLRPDGLGPERPRARPADLDPLVSKSKGHIPAAAESDATLRDALPLDRTALIGLLQGPQGNAALVRLASGAVVKVAEGQAVDGAEVIAIDERGLRLRRGREVVLLTMPS</sequence>
<evidence type="ECO:0000313" key="2">
    <source>
        <dbReference type="EMBL" id="MFC5566359.1"/>
    </source>
</evidence>
<accession>A0ABW0SCJ4</accession>
<gene>
    <name evidence="2" type="ORF">ACFPOC_07975</name>
</gene>
<organism evidence="2 3">
    <name type="scientific">Rubellimicrobium aerolatum</name>
    <dbReference type="NCBI Taxonomy" id="490979"/>
    <lineage>
        <taxon>Bacteria</taxon>
        <taxon>Pseudomonadati</taxon>
        <taxon>Pseudomonadota</taxon>
        <taxon>Alphaproteobacteria</taxon>
        <taxon>Rhodobacterales</taxon>
        <taxon>Roseobacteraceae</taxon>
        <taxon>Rubellimicrobium</taxon>
    </lineage>
</organism>